<evidence type="ECO:0000256" key="2">
    <source>
        <dbReference type="SAM" id="SignalP"/>
    </source>
</evidence>
<feature type="region of interest" description="Disordered" evidence="1">
    <location>
        <begin position="95"/>
        <end position="129"/>
    </location>
</feature>
<gene>
    <name evidence="3" type="ORF">B0A54_06261</name>
</gene>
<organism evidence="3 4">
    <name type="scientific">Friedmanniomyces endolithicus</name>
    <dbReference type="NCBI Taxonomy" id="329885"/>
    <lineage>
        <taxon>Eukaryota</taxon>
        <taxon>Fungi</taxon>
        <taxon>Dikarya</taxon>
        <taxon>Ascomycota</taxon>
        <taxon>Pezizomycotina</taxon>
        <taxon>Dothideomycetes</taxon>
        <taxon>Dothideomycetidae</taxon>
        <taxon>Mycosphaerellales</taxon>
        <taxon>Teratosphaeriaceae</taxon>
        <taxon>Friedmanniomyces</taxon>
    </lineage>
</organism>
<evidence type="ECO:0000313" key="3">
    <source>
        <dbReference type="EMBL" id="TKA41359.1"/>
    </source>
</evidence>
<feature type="chain" id="PRO_5020627567" evidence="2">
    <location>
        <begin position="22"/>
        <end position="231"/>
    </location>
</feature>
<evidence type="ECO:0000256" key="1">
    <source>
        <dbReference type="SAM" id="MobiDB-lite"/>
    </source>
</evidence>
<feature type="signal peptide" evidence="2">
    <location>
        <begin position="1"/>
        <end position="21"/>
    </location>
</feature>
<keyword evidence="2" id="KW-0732">Signal</keyword>
<comment type="caution">
    <text evidence="3">The sequence shown here is derived from an EMBL/GenBank/DDBJ whole genome shotgun (WGS) entry which is preliminary data.</text>
</comment>
<dbReference type="OrthoDB" id="3912804at2759"/>
<proteinExistence type="predicted"/>
<evidence type="ECO:0000313" key="4">
    <source>
        <dbReference type="Proteomes" id="UP000310066"/>
    </source>
</evidence>
<accession>A0A4V5NAE4</accession>
<reference evidence="3 4" key="1">
    <citation type="submission" date="2017-03" db="EMBL/GenBank/DDBJ databases">
        <title>Genomes of endolithic fungi from Antarctica.</title>
        <authorList>
            <person name="Coleine C."/>
            <person name="Masonjones S."/>
            <person name="Stajich J.E."/>
        </authorList>
    </citation>
    <scope>NUCLEOTIDE SEQUENCE [LARGE SCALE GENOMIC DNA]</scope>
    <source>
        <strain evidence="3 4">CCFEE 5311</strain>
    </source>
</reference>
<feature type="compositionally biased region" description="Low complexity" evidence="1">
    <location>
        <begin position="120"/>
        <end position="129"/>
    </location>
</feature>
<name>A0A4V5NAE4_9PEZI</name>
<dbReference type="AlphaFoldDB" id="A0A4V5NAE4"/>
<sequence length="231" mass="25360">MLNLNFKMCFTAIFAMAFASATQTTTSTIYESQVGHVRAPLCDERYMSITLYRVVETAAVETALPETSTLNSAIASAKATDQIATKQIVESTLVSVSRSPHSNHTRTTLCTSTTRRDPNRSSTTFRTSWTSKRAATTPFATLHITTSRRPATTSALITSTWDPNGPQPTYDVPSIRPGYFRTNAEGFRIPKAQHTVPYECADQWKLDHPGRCFGGTNAGIDCMPTQCGQYA</sequence>
<dbReference type="EMBL" id="NAJP01000028">
    <property type="protein sequence ID" value="TKA41359.1"/>
    <property type="molecule type" value="Genomic_DNA"/>
</dbReference>
<dbReference type="Proteomes" id="UP000310066">
    <property type="component" value="Unassembled WGS sequence"/>
</dbReference>
<protein>
    <submittedName>
        <fullName evidence="3">Uncharacterized protein</fullName>
    </submittedName>
</protein>